<dbReference type="PANTHER" id="PTHR21266">
    <property type="entry name" value="IRON-SULFUR DOMAIN CONTAINING PROTEIN"/>
    <property type="match status" value="1"/>
</dbReference>
<keyword evidence="4" id="KW-0408">Iron</keyword>
<dbReference type="AlphaFoldDB" id="A0A967EH40"/>
<evidence type="ECO:0000256" key="4">
    <source>
        <dbReference type="ARBA" id="ARBA00023004"/>
    </source>
</evidence>
<gene>
    <name evidence="8" type="ORF">GOB87_04065</name>
</gene>
<accession>A0A967EH40</accession>
<keyword evidence="3" id="KW-0560">Oxidoreductase</keyword>
<evidence type="ECO:0000313" key="9">
    <source>
        <dbReference type="Proteomes" id="UP000597459"/>
    </source>
</evidence>
<protein>
    <submittedName>
        <fullName evidence="8">Rieske 2Fe-2S domain-containing protein</fullName>
    </submittedName>
</protein>
<evidence type="ECO:0000256" key="2">
    <source>
        <dbReference type="ARBA" id="ARBA00022723"/>
    </source>
</evidence>
<dbReference type="Gene3D" id="3.90.380.10">
    <property type="entry name" value="Naphthalene 1,2-dioxygenase Alpha Subunit, Chain A, domain 1"/>
    <property type="match status" value="1"/>
</dbReference>
<dbReference type="InterPro" id="IPR036922">
    <property type="entry name" value="Rieske_2Fe-2S_sf"/>
</dbReference>
<dbReference type="InterPro" id="IPR017941">
    <property type="entry name" value="Rieske_2Fe-2S"/>
</dbReference>
<evidence type="ECO:0000256" key="1">
    <source>
        <dbReference type="ARBA" id="ARBA00022714"/>
    </source>
</evidence>
<keyword evidence="2" id="KW-0479">Metal-binding</keyword>
<evidence type="ECO:0000256" key="6">
    <source>
        <dbReference type="SAM" id="MobiDB-lite"/>
    </source>
</evidence>
<dbReference type="CDD" id="cd03469">
    <property type="entry name" value="Rieske_RO_Alpha_N"/>
    <property type="match status" value="1"/>
</dbReference>
<reference evidence="8" key="1">
    <citation type="submission" date="2019-11" db="EMBL/GenBank/DDBJ databases">
        <title>Description of new Acetobacter species.</title>
        <authorList>
            <person name="Cleenwerck I."/>
            <person name="Sombolestani A.S."/>
        </authorList>
    </citation>
    <scope>NUCLEOTIDE SEQUENCE</scope>
    <source>
        <strain evidence="8">LMG 1626</strain>
    </source>
</reference>
<dbReference type="GO" id="GO:0016491">
    <property type="term" value="F:oxidoreductase activity"/>
    <property type="evidence" value="ECO:0007669"/>
    <property type="project" value="UniProtKB-KW"/>
</dbReference>
<dbReference type="SUPFAM" id="SSF50022">
    <property type="entry name" value="ISP domain"/>
    <property type="match status" value="1"/>
</dbReference>
<dbReference type="InterPro" id="IPR044043">
    <property type="entry name" value="VanA_C_cat"/>
</dbReference>
<sequence length="470" mass="52061">MLHDDGQSIATPRQRLPSGVDIRRVHCDPDFWYPVAWSRDLKHGKTIGVRYGADPIALVRPEEGPLFALEDRCAHRQVPLSKGRVCGQSVKCCYHGWAYGRSGRCIDVPYLGKGKLPNGVRTYPVMEQDGLIFIFPGDPEKAETTFLPPRLARVGEPAYKTRCFGQEVGCHYSFMHENLMDMNHQFMHMKQMGQMRPRFLGQRREPGLVEARYSFARTSGKQPLGEALIFGERRDTSAQHQDRDVMTIRTTYPYQTLHIQTGDQDPVMDLWIAYTPQDKDQLTNRTFGLLSVKRPNIPGVLDLAWPFLVAFTERIFAEDREIVELEQQAWKDLGGDHNLEVFPVINALRALLVECGVQPATDKKAPTFAPHPNSVAATEKVATASPAPKTDIVTAAPAAPPSSAALVSSTASKPQNTRARTNARKTVAKAASSTARVTAAEGAPAKKKRSRSRSKHRTTAPLGSGTKSPS</sequence>
<dbReference type="Gene3D" id="2.102.10.10">
    <property type="entry name" value="Rieske [2Fe-2S] iron-sulphur domain"/>
    <property type="match status" value="1"/>
</dbReference>
<evidence type="ECO:0000259" key="7">
    <source>
        <dbReference type="PROSITE" id="PS51296"/>
    </source>
</evidence>
<comment type="caution">
    <text evidence="8">The sequence shown here is derived from an EMBL/GenBank/DDBJ whole genome shotgun (WGS) entry which is preliminary data.</text>
</comment>
<dbReference type="PROSITE" id="PS51296">
    <property type="entry name" value="RIESKE"/>
    <property type="match status" value="1"/>
</dbReference>
<dbReference type="GO" id="GO:0046872">
    <property type="term" value="F:metal ion binding"/>
    <property type="evidence" value="ECO:0007669"/>
    <property type="project" value="UniProtKB-KW"/>
</dbReference>
<dbReference type="SUPFAM" id="SSF55961">
    <property type="entry name" value="Bet v1-like"/>
    <property type="match status" value="1"/>
</dbReference>
<evidence type="ECO:0000313" key="8">
    <source>
        <dbReference type="EMBL" id="NHO53137.1"/>
    </source>
</evidence>
<dbReference type="GO" id="GO:0051537">
    <property type="term" value="F:2 iron, 2 sulfur cluster binding"/>
    <property type="evidence" value="ECO:0007669"/>
    <property type="project" value="UniProtKB-KW"/>
</dbReference>
<keyword evidence="5" id="KW-0411">Iron-sulfur</keyword>
<evidence type="ECO:0000256" key="5">
    <source>
        <dbReference type="ARBA" id="ARBA00023014"/>
    </source>
</evidence>
<dbReference type="Pfam" id="PF19112">
    <property type="entry name" value="VanA_C"/>
    <property type="match status" value="1"/>
</dbReference>
<feature type="compositionally biased region" description="Basic residues" evidence="6">
    <location>
        <begin position="445"/>
        <end position="458"/>
    </location>
</feature>
<name>A0A967EH40_9PROT</name>
<keyword evidence="9" id="KW-1185">Reference proteome</keyword>
<feature type="region of interest" description="Disordered" evidence="6">
    <location>
        <begin position="404"/>
        <end position="470"/>
    </location>
</feature>
<organism evidence="8 9">
    <name type="scientific">Acetobacter estunensis</name>
    <dbReference type="NCBI Taxonomy" id="104097"/>
    <lineage>
        <taxon>Bacteria</taxon>
        <taxon>Pseudomonadati</taxon>
        <taxon>Pseudomonadota</taxon>
        <taxon>Alphaproteobacteria</taxon>
        <taxon>Acetobacterales</taxon>
        <taxon>Acetobacteraceae</taxon>
        <taxon>Acetobacter</taxon>
    </lineage>
</organism>
<feature type="domain" description="Rieske" evidence="7">
    <location>
        <begin position="32"/>
        <end position="134"/>
    </location>
</feature>
<proteinExistence type="predicted"/>
<dbReference type="Pfam" id="PF00355">
    <property type="entry name" value="Rieske"/>
    <property type="match status" value="1"/>
</dbReference>
<evidence type="ECO:0000256" key="3">
    <source>
        <dbReference type="ARBA" id="ARBA00023002"/>
    </source>
</evidence>
<keyword evidence="1" id="KW-0001">2Fe-2S</keyword>
<dbReference type="InterPro" id="IPR050584">
    <property type="entry name" value="Cholesterol_7-desaturase"/>
</dbReference>
<dbReference type="EMBL" id="WOTH01000005">
    <property type="protein sequence ID" value="NHO53137.1"/>
    <property type="molecule type" value="Genomic_DNA"/>
</dbReference>
<dbReference type="Proteomes" id="UP000597459">
    <property type="component" value="Unassembled WGS sequence"/>
</dbReference>
<dbReference type="PANTHER" id="PTHR21266:SF60">
    <property type="entry name" value="3-KETOSTEROID-9-ALPHA-MONOOXYGENASE, OXYGENASE COMPONENT"/>
    <property type="match status" value="1"/>
</dbReference>